<reference evidence="1" key="2">
    <citation type="journal article" date="2015" name="Fish Shellfish Immunol.">
        <title>Early steps in the European eel (Anguilla anguilla)-Vibrio vulnificus interaction in the gills: Role of the RtxA13 toxin.</title>
        <authorList>
            <person name="Callol A."/>
            <person name="Pajuelo D."/>
            <person name="Ebbesson L."/>
            <person name="Teles M."/>
            <person name="MacKenzie S."/>
            <person name="Amaro C."/>
        </authorList>
    </citation>
    <scope>NUCLEOTIDE SEQUENCE</scope>
</reference>
<accession>A0A0E9VBL2</accession>
<sequence>MIDLYVNQWSIA</sequence>
<dbReference type="EMBL" id="GBXM01033083">
    <property type="protein sequence ID" value="JAH75494.1"/>
    <property type="molecule type" value="Transcribed_RNA"/>
</dbReference>
<proteinExistence type="predicted"/>
<name>A0A0E9VBL2_ANGAN</name>
<evidence type="ECO:0000313" key="1">
    <source>
        <dbReference type="EMBL" id="JAH75494.1"/>
    </source>
</evidence>
<reference evidence="1" key="1">
    <citation type="submission" date="2014-11" db="EMBL/GenBank/DDBJ databases">
        <authorList>
            <person name="Amaro Gonzalez C."/>
        </authorList>
    </citation>
    <scope>NUCLEOTIDE SEQUENCE</scope>
</reference>
<organism evidence="1">
    <name type="scientific">Anguilla anguilla</name>
    <name type="common">European freshwater eel</name>
    <name type="synonym">Muraena anguilla</name>
    <dbReference type="NCBI Taxonomy" id="7936"/>
    <lineage>
        <taxon>Eukaryota</taxon>
        <taxon>Metazoa</taxon>
        <taxon>Chordata</taxon>
        <taxon>Craniata</taxon>
        <taxon>Vertebrata</taxon>
        <taxon>Euteleostomi</taxon>
        <taxon>Actinopterygii</taxon>
        <taxon>Neopterygii</taxon>
        <taxon>Teleostei</taxon>
        <taxon>Anguilliformes</taxon>
        <taxon>Anguillidae</taxon>
        <taxon>Anguilla</taxon>
    </lineage>
</organism>
<protein>
    <submittedName>
        <fullName evidence="1">Uncharacterized protein</fullName>
    </submittedName>
</protein>